<gene>
    <name evidence="1" type="ORF">GOBAR_AA17682</name>
</gene>
<name>A0A2P5XI41_GOSBA</name>
<proteinExistence type="predicted"/>
<dbReference type="AlphaFoldDB" id="A0A2P5XI41"/>
<evidence type="ECO:0000313" key="2">
    <source>
        <dbReference type="Proteomes" id="UP000239757"/>
    </source>
</evidence>
<protein>
    <submittedName>
        <fullName evidence="1">Uncharacterized protein</fullName>
    </submittedName>
</protein>
<accession>A0A2P5XI41</accession>
<evidence type="ECO:0000313" key="1">
    <source>
        <dbReference type="EMBL" id="PPS02981.1"/>
    </source>
</evidence>
<dbReference type="Proteomes" id="UP000239757">
    <property type="component" value="Unassembled WGS sequence"/>
</dbReference>
<dbReference type="EMBL" id="KZ664826">
    <property type="protein sequence ID" value="PPS02981.1"/>
    <property type="molecule type" value="Genomic_DNA"/>
</dbReference>
<reference evidence="1 2" key="1">
    <citation type="submission" date="2015-01" db="EMBL/GenBank/DDBJ databases">
        <title>Genome of allotetraploid Gossypium barbadense reveals genomic plasticity and fiber elongation in cotton evolution.</title>
        <authorList>
            <person name="Chen X."/>
            <person name="Liu X."/>
            <person name="Zhao B."/>
            <person name="Zheng H."/>
            <person name="Hu Y."/>
            <person name="Lu G."/>
            <person name="Yang C."/>
            <person name="Chen J."/>
            <person name="Shan C."/>
            <person name="Zhang L."/>
            <person name="Zhou Y."/>
            <person name="Wang L."/>
            <person name="Guo W."/>
            <person name="Bai Y."/>
            <person name="Ruan J."/>
            <person name="Shangguan X."/>
            <person name="Mao Y."/>
            <person name="Jiang J."/>
            <person name="Zhu Y."/>
            <person name="Lei J."/>
            <person name="Kang H."/>
            <person name="Chen S."/>
            <person name="He X."/>
            <person name="Wang R."/>
            <person name="Wang Y."/>
            <person name="Chen J."/>
            <person name="Wang L."/>
            <person name="Yu S."/>
            <person name="Wang B."/>
            <person name="Wei J."/>
            <person name="Song S."/>
            <person name="Lu X."/>
            <person name="Gao Z."/>
            <person name="Gu W."/>
            <person name="Deng X."/>
            <person name="Ma D."/>
            <person name="Wang S."/>
            <person name="Liang W."/>
            <person name="Fang L."/>
            <person name="Cai C."/>
            <person name="Zhu X."/>
            <person name="Zhou B."/>
            <person name="Zhang Y."/>
            <person name="Chen Z."/>
            <person name="Xu S."/>
            <person name="Zhu R."/>
            <person name="Wang S."/>
            <person name="Zhang T."/>
            <person name="Zhao G."/>
        </authorList>
    </citation>
    <scope>NUCLEOTIDE SEQUENCE [LARGE SCALE GENOMIC DNA]</scope>
    <source>
        <strain evidence="2">cv. Xinhai21</strain>
        <tissue evidence="1">Leaf</tissue>
    </source>
</reference>
<sequence length="190" mass="21424">MAKGKGDEVCEIENMPLPHAPYKVWAKRAWRYRNAGERADALERLGSQMPVAGMRAAQQEEGTGNWRNGWRISVVAPEEVALDPFHFLEAGMTVFLPLVFVIVSYEGKHRIQFGQNNIMGKLLMTCMTCGHACVMTPCVPHGHIARPCADSFASPMLVIAYGFWARLWHKLVFHSDLLKVSRFMKVPTRP</sequence>
<organism evidence="1 2">
    <name type="scientific">Gossypium barbadense</name>
    <name type="common">Sea Island cotton</name>
    <name type="synonym">Hibiscus barbadensis</name>
    <dbReference type="NCBI Taxonomy" id="3634"/>
    <lineage>
        <taxon>Eukaryota</taxon>
        <taxon>Viridiplantae</taxon>
        <taxon>Streptophyta</taxon>
        <taxon>Embryophyta</taxon>
        <taxon>Tracheophyta</taxon>
        <taxon>Spermatophyta</taxon>
        <taxon>Magnoliopsida</taxon>
        <taxon>eudicotyledons</taxon>
        <taxon>Gunneridae</taxon>
        <taxon>Pentapetalae</taxon>
        <taxon>rosids</taxon>
        <taxon>malvids</taxon>
        <taxon>Malvales</taxon>
        <taxon>Malvaceae</taxon>
        <taxon>Malvoideae</taxon>
        <taxon>Gossypium</taxon>
    </lineage>
</organism>